<dbReference type="GO" id="GO:0030313">
    <property type="term" value="C:cell envelope"/>
    <property type="evidence" value="ECO:0007669"/>
    <property type="project" value="UniProtKB-SubCell"/>
</dbReference>
<dbReference type="InterPro" id="IPR058625">
    <property type="entry name" value="MdtA-like_BSH"/>
</dbReference>
<evidence type="ECO:0000256" key="3">
    <source>
        <dbReference type="ARBA" id="ARBA00022448"/>
    </source>
</evidence>
<dbReference type="Gene3D" id="2.40.50.100">
    <property type="match status" value="1"/>
</dbReference>
<evidence type="ECO:0000256" key="5">
    <source>
        <dbReference type="SAM" id="Coils"/>
    </source>
</evidence>
<feature type="coiled-coil region" evidence="5">
    <location>
        <begin position="103"/>
        <end position="182"/>
    </location>
</feature>
<feature type="domain" description="YknX-like beta-barrel" evidence="10">
    <location>
        <begin position="225"/>
        <end position="307"/>
    </location>
</feature>
<protein>
    <submittedName>
        <fullName evidence="11">Membrane fusion protein, macrolide-specific efflux system</fullName>
    </submittedName>
</protein>
<evidence type="ECO:0000256" key="2">
    <source>
        <dbReference type="ARBA" id="ARBA00009477"/>
    </source>
</evidence>
<keyword evidence="6" id="KW-1133">Transmembrane helix</keyword>
<dbReference type="Gene3D" id="6.10.140.1990">
    <property type="match status" value="1"/>
</dbReference>
<feature type="domain" description="Multidrug resistance protein MdtA-like alpha-helical hairpin" evidence="7">
    <location>
        <begin position="109"/>
        <end position="186"/>
    </location>
</feature>
<dbReference type="GO" id="GO:0019898">
    <property type="term" value="C:extrinsic component of membrane"/>
    <property type="evidence" value="ECO:0007669"/>
    <property type="project" value="InterPro"/>
</dbReference>
<dbReference type="AlphaFoldDB" id="A0A1W1UYR6"/>
<name>A0A1W1UYR6_9PAST</name>
<evidence type="ECO:0000256" key="6">
    <source>
        <dbReference type="SAM" id="Phobius"/>
    </source>
</evidence>
<dbReference type="InterPro" id="IPR058636">
    <property type="entry name" value="Beta-barrel_YknX"/>
</dbReference>
<evidence type="ECO:0000256" key="1">
    <source>
        <dbReference type="ARBA" id="ARBA00004196"/>
    </source>
</evidence>
<organism evidence="11 12">
    <name type="scientific">Pasteurella testudinis DSM 23072</name>
    <dbReference type="NCBI Taxonomy" id="1122938"/>
    <lineage>
        <taxon>Bacteria</taxon>
        <taxon>Pseudomonadati</taxon>
        <taxon>Pseudomonadota</taxon>
        <taxon>Gammaproteobacteria</taxon>
        <taxon>Pasteurellales</taxon>
        <taxon>Pasteurellaceae</taxon>
        <taxon>Pasteurella</taxon>
    </lineage>
</organism>
<keyword evidence="4 5" id="KW-0175">Coiled coil</keyword>
<dbReference type="GO" id="GO:0015562">
    <property type="term" value="F:efflux transmembrane transporter activity"/>
    <property type="evidence" value="ECO:0007669"/>
    <property type="project" value="InterPro"/>
</dbReference>
<evidence type="ECO:0000313" key="11">
    <source>
        <dbReference type="EMBL" id="SMB86199.1"/>
    </source>
</evidence>
<dbReference type="Proteomes" id="UP000192408">
    <property type="component" value="Unassembled WGS sequence"/>
</dbReference>
<comment type="similarity">
    <text evidence="2">Belongs to the membrane fusion protein (MFP) (TC 8.A.1) family.</text>
</comment>
<evidence type="ECO:0000259" key="8">
    <source>
        <dbReference type="Pfam" id="PF25917"/>
    </source>
</evidence>
<keyword evidence="12" id="KW-1185">Reference proteome</keyword>
<evidence type="ECO:0000256" key="4">
    <source>
        <dbReference type="ARBA" id="ARBA00023054"/>
    </source>
</evidence>
<dbReference type="Pfam" id="PF25967">
    <property type="entry name" value="RND-MFP_C"/>
    <property type="match status" value="1"/>
</dbReference>
<dbReference type="Gene3D" id="2.40.30.170">
    <property type="match status" value="1"/>
</dbReference>
<dbReference type="Gene3D" id="2.40.420.20">
    <property type="match status" value="1"/>
</dbReference>
<proteinExistence type="inferred from homology"/>
<dbReference type="EMBL" id="FWWV01000024">
    <property type="protein sequence ID" value="SMB86199.1"/>
    <property type="molecule type" value="Genomic_DNA"/>
</dbReference>
<reference evidence="12" key="1">
    <citation type="submission" date="2017-04" db="EMBL/GenBank/DDBJ databases">
        <authorList>
            <person name="Varghese N."/>
            <person name="Submissions S."/>
        </authorList>
    </citation>
    <scope>NUCLEOTIDE SEQUENCE [LARGE SCALE GENOMIC DNA]</scope>
    <source>
        <strain evidence="12">DSM 23072</strain>
    </source>
</reference>
<dbReference type="GO" id="GO:1990281">
    <property type="term" value="C:efflux pump complex"/>
    <property type="evidence" value="ECO:0007669"/>
    <property type="project" value="TreeGrafter"/>
</dbReference>
<dbReference type="NCBIfam" id="TIGR01730">
    <property type="entry name" value="RND_mfp"/>
    <property type="match status" value="1"/>
</dbReference>
<comment type="subcellular location">
    <subcellularLocation>
        <location evidence="1">Cell envelope</location>
    </subcellularLocation>
</comment>
<evidence type="ECO:0000313" key="12">
    <source>
        <dbReference type="Proteomes" id="UP000192408"/>
    </source>
</evidence>
<evidence type="ECO:0000259" key="7">
    <source>
        <dbReference type="Pfam" id="PF25876"/>
    </source>
</evidence>
<feature type="transmembrane region" description="Helical" evidence="6">
    <location>
        <begin position="9"/>
        <end position="26"/>
    </location>
</feature>
<evidence type="ECO:0000259" key="10">
    <source>
        <dbReference type="Pfam" id="PF25990"/>
    </source>
</evidence>
<evidence type="ECO:0000259" key="9">
    <source>
        <dbReference type="Pfam" id="PF25967"/>
    </source>
</evidence>
<dbReference type="Pfam" id="PF25876">
    <property type="entry name" value="HH_MFP_RND"/>
    <property type="match status" value="1"/>
</dbReference>
<keyword evidence="3" id="KW-0813">Transport</keyword>
<dbReference type="InterPro" id="IPR058627">
    <property type="entry name" value="MdtA-like_C"/>
</dbReference>
<gene>
    <name evidence="11" type="ORF">SAMN05660772_00824</name>
</gene>
<accession>A0A1W1UYR6</accession>
<dbReference type="STRING" id="1122938.SAMN05660772_00824"/>
<dbReference type="PANTHER" id="PTHR30469">
    <property type="entry name" value="MULTIDRUG RESISTANCE PROTEIN MDTA"/>
    <property type="match status" value="1"/>
</dbReference>
<feature type="domain" description="Multidrug resistance protein MdtA-like barrel-sandwich hybrid" evidence="8">
    <location>
        <begin position="62"/>
        <end position="217"/>
    </location>
</feature>
<dbReference type="Pfam" id="PF25917">
    <property type="entry name" value="BSH_RND"/>
    <property type="match status" value="1"/>
</dbReference>
<keyword evidence="6" id="KW-0472">Membrane</keyword>
<dbReference type="Pfam" id="PF25990">
    <property type="entry name" value="Beta-barrel_YknX"/>
    <property type="match status" value="1"/>
</dbReference>
<dbReference type="GO" id="GO:1990961">
    <property type="term" value="P:xenobiotic detoxification by transmembrane export across the plasma membrane"/>
    <property type="evidence" value="ECO:0007669"/>
    <property type="project" value="InterPro"/>
</dbReference>
<dbReference type="GO" id="GO:1990195">
    <property type="term" value="C:macrolide transmembrane transporter complex"/>
    <property type="evidence" value="ECO:0007669"/>
    <property type="project" value="InterPro"/>
</dbReference>
<dbReference type="PANTHER" id="PTHR30469:SF33">
    <property type="entry name" value="SLR1207 PROTEIN"/>
    <property type="match status" value="1"/>
</dbReference>
<dbReference type="SUPFAM" id="SSF111369">
    <property type="entry name" value="HlyD-like secretion proteins"/>
    <property type="match status" value="1"/>
</dbReference>
<dbReference type="RefSeq" id="WP_084257254.1">
    <property type="nucleotide sequence ID" value="NZ_FWWV01000024.1"/>
</dbReference>
<feature type="domain" description="Multidrug resistance protein MdtA-like C-terminal permuted SH3" evidence="9">
    <location>
        <begin position="318"/>
        <end position="378"/>
    </location>
</feature>
<keyword evidence="6" id="KW-0812">Transmembrane</keyword>
<sequence length="393" mass="42561">MKLNKTKTITLAVVVLAALFGGYHYLQNSDGENRQTTYMTENVNRTSLSDSVIATGTVRSNNRVQVGAQVSGQLTKIHVSLGQKVKKGDLIAEIDSKNQDNALSTALSQLSSYQAQLKAAQANLTAMQSSYNRINRLYQQKSATQDSLESARVNLANAQSNVSQLESSIQQAEISVATAQTNLGYTQILAPIDGTIISIPVSEGQTVNSNQATPTIVQIADLSKMLIKAEISEGDITKVKAGMKVRFTTLAEPDEVYHATISSIDPALTTLTDNEYSESSSDSSAVYFYANILVDNPQEKLRIGMTTQNTITIADVENALTVPTMTIQKVGDKYQVRVLTADNKTEIRDIEIGISDDINTQVLSGLQQGDKVISAEMQQGESVGDSGRIRPRF</sequence>
<dbReference type="InterPro" id="IPR030190">
    <property type="entry name" value="MacA_alpha-hairpin_sf"/>
</dbReference>
<dbReference type="InterPro" id="IPR006143">
    <property type="entry name" value="RND_pump_MFP"/>
</dbReference>
<dbReference type="InterPro" id="IPR058624">
    <property type="entry name" value="MdtA-like_HH"/>
</dbReference>